<dbReference type="Gene3D" id="1.20.120.350">
    <property type="entry name" value="Voltage-gated potassium channels. Chain C"/>
    <property type="match status" value="2"/>
</dbReference>
<accession>A0A7S3F0H7</accession>
<evidence type="ECO:0000256" key="14">
    <source>
        <dbReference type="SAM" id="MobiDB-lite"/>
    </source>
</evidence>
<keyword evidence="5 15" id="KW-0812">Transmembrane</keyword>
<feature type="transmembrane region" description="Helical" evidence="15">
    <location>
        <begin position="594"/>
        <end position="617"/>
    </location>
</feature>
<dbReference type="Gene3D" id="1.10.238.10">
    <property type="entry name" value="EF-hand"/>
    <property type="match status" value="1"/>
</dbReference>
<evidence type="ECO:0000256" key="5">
    <source>
        <dbReference type="ARBA" id="ARBA00022692"/>
    </source>
</evidence>
<evidence type="ECO:0000256" key="13">
    <source>
        <dbReference type="ARBA" id="ARBA00023303"/>
    </source>
</evidence>
<dbReference type="EMBL" id="HBHX01036142">
    <property type="protein sequence ID" value="CAE0119366.1"/>
    <property type="molecule type" value="Transcribed_RNA"/>
</dbReference>
<evidence type="ECO:0000256" key="9">
    <source>
        <dbReference type="ARBA" id="ARBA00022989"/>
    </source>
</evidence>
<feature type="transmembrane region" description="Helical" evidence="15">
    <location>
        <begin position="865"/>
        <end position="888"/>
    </location>
</feature>
<evidence type="ECO:0000256" key="2">
    <source>
        <dbReference type="ARBA" id="ARBA00022448"/>
    </source>
</evidence>
<keyword evidence="4" id="KW-0107">Calcium channel</keyword>
<sequence length="1078" mass="120115">MATIYFLILFVVGNLLLFNLFIAILLSNFDDDDAEEEEEDDDLLDEPEPLADADENDGGIGLPPSARTAAAVGGGESEKLTFQFGKYRPEKEKAARDKSPNPKPSFEAKSEASSPNGTSATEGPRHSSRDGDANLSMPPPDEPSGDKSLMLFSWSNPFRRRCAEIISHPQFDPIVVCLIICSSITLALGWPGYNKDQAISRVLQGLDYTFTTLFTLECVLKVVAMGLIYSKDKRYPAYLRSGWNVLDFIVVLISLITLSPVDIAVFKTLRALRALRPLRLISRREDLKQCVDTLLQSIPAMSVLMTVAGLFFLIFAILGVELFGGKFGYCLDPEADCDANCWNTAVVPGINKSITGGDDFQDDYQECMARPKYNLSRHTTSGVDLKDMADQDPETYMKFVEFPQWVNPHFGHFDDVFWAWLLLFEVAALEGWPSVMFLAMDSDMNNMYVEPWRFDTQVDQHKLEDRDGIQHEHTANRYLAAMYFFLWIVIGCFVVMNMAIGVVVDTFSRIRDVSDGCALMTDEQQDWVRAQKQVFALRPLRQAVAPKEPWRAPFFDLVSSNKFDVFIMAAIFINMMCMGLDMHDPGSVSGINDFIFGANMVFTAIYIIEMVFKLIAYGPMQYFQDGWNAFDFVLVMLSILDLSLGLVAFAEEGQPSASDLPVPAPLIRVLRLFRVVRILRIIKTAKKLRAIIMTVVISIPALFNIGSLVLLLLFIYSVLCVELFAKVNYTPGNWGEAGGGGTQAPPNSGILQYINGSGVNNLTLTGSSSPDDGIKFDGTYDTVRDYFYSGTTNYGEFVNRHANFENFGMALLTLARCVTGESFNGIMHDVMSDRWADNRLRCCPNCGPIIDGEETSSCGDSFMAIIVYLSFQLIMAYIVMSLAIGVILENFANVGSETRKITMEQLEEFREVWLKYDPKGTFTVPSHNLLAILQQLHRPLGIVGSEPAMTRSDMLKHLGDLDIPDHGGYIHFIETLTAVADAHAGVAVPLCDTTRKMQKQMLKMPMVSKLEEPAHNALTNYLVSLLQSRWRGYAMRKKYSGEPGFDENMPELAADVPQPMPTGEAGNKVKGNQVAPQP</sequence>
<evidence type="ECO:0000256" key="8">
    <source>
        <dbReference type="ARBA" id="ARBA00022882"/>
    </source>
</evidence>
<name>A0A7S3F0H7_9EUKA</name>
<evidence type="ECO:0000259" key="16">
    <source>
        <dbReference type="Pfam" id="PF00520"/>
    </source>
</evidence>
<feature type="region of interest" description="Disordered" evidence="14">
    <location>
        <begin position="1041"/>
        <end position="1078"/>
    </location>
</feature>
<keyword evidence="12" id="KW-0325">Glycoprotein</keyword>
<proteinExistence type="predicted"/>
<evidence type="ECO:0000256" key="10">
    <source>
        <dbReference type="ARBA" id="ARBA00023065"/>
    </source>
</evidence>
<dbReference type="GO" id="GO:0008331">
    <property type="term" value="F:high voltage-gated calcium channel activity"/>
    <property type="evidence" value="ECO:0007669"/>
    <property type="project" value="TreeGrafter"/>
</dbReference>
<evidence type="ECO:0000313" key="17">
    <source>
        <dbReference type="EMBL" id="CAE0119366.1"/>
    </source>
</evidence>
<protein>
    <recommendedName>
        <fullName evidence="16">Ion transport domain-containing protein</fullName>
    </recommendedName>
</protein>
<dbReference type="SUPFAM" id="SSF81324">
    <property type="entry name" value="Voltage-gated potassium channels"/>
    <property type="match status" value="2"/>
</dbReference>
<dbReference type="GO" id="GO:0098703">
    <property type="term" value="P:calcium ion import across plasma membrane"/>
    <property type="evidence" value="ECO:0007669"/>
    <property type="project" value="TreeGrafter"/>
</dbReference>
<evidence type="ECO:0000256" key="6">
    <source>
        <dbReference type="ARBA" id="ARBA00022737"/>
    </source>
</evidence>
<gene>
    <name evidence="17" type="ORF">HERI1096_LOCUS20065</name>
</gene>
<keyword evidence="10" id="KW-0406">Ion transport</keyword>
<dbReference type="InterPro" id="IPR050599">
    <property type="entry name" value="VDCC_alpha-1_subunit"/>
</dbReference>
<feature type="transmembrane region" description="Helical" evidence="15">
    <location>
        <begin position="242"/>
        <end position="266"/>
    </location>
</feature>
<organism evidence="17">
    <name type="scientific">Haptolina ericina</name>
    <dbReference type="NCBI Taxonomy" id="156174"/>
    <lineage>
        <taxon>Eukaryota</taxon>
        <taxon>Haptista</taxon>
        <taxon>Haptophyta</taxon>
        <taxon>Prymnesiophyceae</taxon>
        <taxon>Prymnesiales</taxon>
        <taxon>Prymnesiaceae</taxon>
        <taxon>Haptolina</taxon>
    </lineage>
</organism>
<dbReference type="FunFam" id="1.20.120.350:FF:000009">
    <property type="entry name" value="Voltage-dependent T-type calcium channel subunit alpha"/>
    <property type="match status" value="1"/>
</dbReference>
<comment type="subcellular location">
    <subcellularLocation>
        <location evidence="1">Membrane</location>
        <topology evidence="1">Multi-pass membrane protein</topology>
    </subcellularLocation>
</comment>
<evidence type="ECO:0000256" key="1">
    <source>
        <dbReference type="ARBA" id="ARBA00004141"/>
    </source>
</evidence>
<feature type="compositionally biased region" description="Acidic residues" evidence="14">
    <location>
        <begin position="33"/>
        <end position="57"/>
    </location>
</feature>
<keyword evidence="3" id="KW-0109">Calcium transport</keyword>
<keyword evidence="11 15" id="KW-0472">Membrane</keyword>
<evidence type="ECO:0000256" key="4">
    <source>
        <dbReference type="ARBA" id="ARBA00022673"/>
    </source>
</evidence>
<keyword evidence="7" id="KW-0106">Calcium</keyword>
<keyword evidence="8" id="KW-0851">Voltage-gated channel</keyword>
<feature type="transmembrane region" description="Helical" evidence="15">
    <location>
        <begin position="6"/>
        <end position="26"/>
    </location>
</feature>
<feature type="compositionally biased region" description="Polar residues" evidence="14">
    <location>
        <begin position="111"/>
        <end position="121"/>
    </location>
</feature>
<feature type="transmembrane region" description="Helical" evidence="15">
    <location>
        <begin position="629"/>
        <end position="650"/>
    </location>
</feature>
<feature type="transmembrane region" description="Helical" evidence="15">
    <location>
        <begin position="210"/>
        <end position="230"/>
    </location>
</feature>
<dbReference type="PROSITE" id="PS50096">
    <property type="entry name" value="IQ"/>
    <property type="match status" value="1"/>
</dbReference>
<feature type="region of interest" description="Disordered" evidence="14">
    <location>
        <begin position="33"/>
        <end position="146"/>
    </location>
</feature>
<dbReference type="PANTHER" id="PTHR45628">
    <property type="entry name" value="VOLTAGE-DEPENDENT CALCIUM CHANNEL TYPE A SUBUNIT ALPHA-1"/>
    <property type="match status" value="1"/>
</dbReference>
<keyword evidence="9 15" id="KW-1133">Transmembrane helix</keyword>
<feature type="domain" description="Ion transport" evidence="16">
    <location>
        <begin position="563"/>
        <end position="898"/>
    </location>
</feature>
<evidence type="ECO:0000256" key="3">
    <source>
        <dbReference type="ARBA" id="ARBA00022568"/>
    </source>
</evidence>
<evidence type="ECO:0000256" key="12">
    <source>
        <dbReference type="ARBA" id="ARBA00023180"/>
    </source>
</evidence>
<feature type="transmembrane region" description="Helical" evidence="15">
    <location>
        <begin position="171"/>
        <end position="190"/>
    </location>
</feature>
<evidence type="ECO:0000256" key="7">
    <source>
        <dbReference type="ARBA" id="ARBA00022837"/>
    </source>
</evidence>
<feature type="compositionally biased region" description="Basic and acidic residues" evidence="14">
    <location>
        <begin position="87"/>
        <end position="110"/>
    </location>
</feature>
<dbReference type="Gene3D" id="1.10.287.70">
    <property type="match status" value="3"/>
</dbReference>
<feature type="compositionally biased region" description="Basic and acidic residues" evidence="14">
    <location>
        <begin position="123"/>
        <end position="132"/>
    </location>
</feature>
<dbReference type="InterPro" id="IPR027359">
    <property type="entry name" value="Volt_channel_dom_sf"/>
</dbReference>
<feature type="transmembrane region" description="Helical" evidence="15">
    <location>
        <begin position="303"/>
        <end position="323"/>
    </location>
</feature>
<feature type="transmembrane region" description="Helical" evidence="15">
    <location>
        <begin position="484"/>
        <end position="504"/>
    </location>
</feature>
<feature type="transmembrane region" description="Helical" evidence="15">
    <location>
        <begin position="691"/>
        <end position="719"/>
    </location>
</feature>
<keyword evidence="13" id="KW-0407">Ion channel</keyword>
<dbReference type="AlphaFoldDB" id="A0A7S3F0H7"/>
<dbReference type="PANTHER" id="PTHR45628:SF7">
    <property type="entry name" value="VOLTAGE-DEPENDENT CALCIUM CHANNEL TYPE A SUBUNIT ALPHA-1"/>
    <property type="match status" value="1"/>
</dbReference>
<keyword evidence="6" id="KW-0677">Repeat</keyword>
<evidence type="ECO:0000256" key="11">
    <source>
        <dbReference type="ARBA" id="ARBA00023136"/>
    </source>
</evidence>
<evidence type="ECO:0000256" key="15">
    <source>
        <dbReference type="SAM" id="Phobius"/>
    </source>
</evidence>
<feature type="domain" description="Ion transport" evidence="16">
    <location>
        <begin position="170"/>
        <end position="512"/>
    </location>
</feature>
<reference evidence="17" key="1">
    <citation type="submission" date="2021-01" db="EMBL/GenBank/DDBJ databases">
        <authorList>
            <person name="Corre E."/>
            <person name="Pelletier E."/>
            <person name="Niang G."/>
            <person name="Scheremetjew M."/>
            <person name="Finn R."/>
            <person name="Kale V."/>
            <person name="Holt S."/>
            <person name="Cochrane G."/>
            <person name="Meng A."/>
            <person name="Brown T."/>
            <person name="Cohen L."/>
        </authorList>
    </citation>
    <scope>NUCLEOTIDE SEQUENCE</scope>
    <source>
        <strain evidence="17">CCMP281</strain>
    </source>
</reference>
<dbReference type="InterPro" id="IPR005821">
    <property type="entry name" value="Ion_trans_dom"/>
</dbReference>
<feature type="transmembrane region" description="Helical" evidence="15">
    <location>
        <begin position="563"/>
        <end position="582"/>
    </location>
</feature>
<feature type="transmembrane region" description="Helical" evidence="15">
    <location>
        <begin position="417"/>
        <end position="440"/>
    </location>
</feature>
<dbReference type="GO" id="GO:0005891">
    <property type="term" value="C:voltage-gated calcium channel complex"/>
    <property type="evidence" value="ECO:0007669"/>
    <property type="project" value="TreeGrafter"/>
</dbReference>
<dbReference type="Pfam" id="PF00520">
    <property type="entry name" value="Ion_trans"/>
    <property type="match status" value="2"/>
</dbReference>
<keyword evidence="2" id="KW-0813">Transport</keyword>